<dbReference type="InterPro" id="IPR026680">
    <property type="entry name" value="CCDC137"/>
</dbReference>
<feature type="region of interest" description="Disordered" evidence="1">
    <location>
        <begin position="80"/>
        <end position="108"/>
    </location>
</feature>
<name>A0A7R9BLR2_9CRUS</name>
<dbReference type="AlphaFoldDB" id="A0A7R9BLR2"/>
<dbReference type="EMBL" id="OA883008">
    <property type="protein sequence ID" value="CAD7277663.1"/>
    <property type="molecule type" value="Genomic_DNA"/>
</dbReference>
<dbReference type="EMBL" id="CAJPEX010000971">
    <property type="protein sequence ID" value="CAG0917815.1"/>
    <property type="molecule type" value="Genomic_DNA"/>
</dbReference>
<dbReference type="PANTHER" id="PTHR21838:SF2">
    <property type="entry name" value="COILED-COIL DOMAIN-CONTAINING PROTEIN 137"/>
    <property type="match status" value="1"/>
</dbReference>
<feature type="region of interest" description="Disordered" evidence="1">
    <location>
        <begin position="43"/>
        <end position="63"/>
    </location>
</feature>
<dbReference type="GO" id="GO:0005634">
    <property type="term" value="C:nucleus"/>
    <property type="evidence" value="ECO:0007669"/>
    <property type="project" value="TreeGrafter"/>
</dbReference>
<dbReference type="Proteomes" id="UP000678499">
    <property type="component" value="Unassembled WGS sequence"/>
</dbReference>
<proteinExistence type="predicted"/>
<reference evidence="2" key="1">
    <citation type="submission" date="2020-11" db="EMBL/GenBank/DDBJ databases">
        <authorList>
            <person name="Tran Van P."/>
        </authorList>
    </citation>
    <scope>NUCLEOTIDE SEQUENCE</scope>
</reference>
<organism evidence="2">
    <name type="scientific">Notodromas monacha</name>
    <dbReference type="NCBI Taxonomy" id="399045"/>
    <lineage>
        <taxon>Eukaryota</taxon>
        <taxon>Metazoa</taxon>
        <taxon>Ecdysozoa</taxon>
        <taxon>Arthropoda</taxon>
        <taxon>Crustacea</taxon>
        <taxon>Oligostraca</taxon>
        <taxon>Ostracoda</taxon>
        <taxon>Podocopa</taxon>
        <taxon>Podocopida</taxon>
        <taxon>Cypridocopina</taxon>
        <taxon>Cypridoidea</taxon>
        <taxon>Cyprididae</taxon>
        <taxon>Notodromas</taxon>
    </lineage>
</organism>
<evidence type="ECO:0000256" key="1">
    <source>
        <dbReference type="SAM" id="MobiDB-lite"/>
    </source>
</evidence>
<protein>
    <submittedName>
        <fullName evidence="2">Uncharacterized protein</fullName>
    </submittedName>
</protein>
<gene>
    <name evidence="2" type="ORF">NMOB1V02_LOCUS5391</name>
</gene>
<keyword evidence="3" id="KW-1185">Reference proteome</keyword>
<sequence length="382" mass="44013">MAVAWRKIYLRNYRRWVRFCLIMSLIKKPMKKRHRVIRDPLRAAQRKAEKKQIRRHKLTGTDQQEVSRVDRLVMQFNTKANAGAASGDHNAGNTTVSKSNRKKRNRHRLDTARFADAAAPVQPGMNKPEKPLLAQRQRRGETDVNFMRRLNQATKACPEIVEQSKLEEKYGVDVWQGDEGHVRVKPRKLSKFYSDVDQELVDMKHAAYADPGIRSRVKFSRAVRVAEEPSTSTAQSSSRKRLESFRLRKKLKRLGFRGREKEELQEDAPRKDMFVFGQVVDAPPLLQHRPRKAAEYKTNRPGRKDLLLKKILCTASGMKKEASVSGHSASKSASLKGQSAVVVAARARELEEERDRVMDAYRCVKKLRGKQTTFFRDNETKH</sequence>
<evidence type="ECO:0000313" key="2">
    <source>
        <dbReference type="EMBL" id="CAD7277663.1"/>
    </source>
</evidence>
<dbReference type="PANTHER" id="PTHR21838">
    <property type="entry name" value="COILED-COIL DOMAIN-CONTAINING PROTEIN 137"/>
    <property type="match status" value="1"/>
</dbReference>
<evidence type="ECO:0000313" key="3">
    <source>
        <dbReference type="Proteomes" id="UP000678499"/>
    </source>
</evidence>
<accession>A0A7R9BLR2</accession>
<dbReference type="OrthoDB" id="5876637at2759"/>